<evidence type="ECO:0000313" key="2">
    <source>
        <dbReference type="EMBL" id="MPM38578.1"/>
    </source>
</evidence>
<sequence length="122" mass="13592">MDDTLSGSQQVSGGILDLSTVPQNGHADQREHIRGDAEETEWCRIDDLRFQILGGDPGDRAGDDAPGQKFVHLFCVEFFGIIMLHGLTSFCSGWWLRLPFVLVPGNQGGQTFPRVFPMFRQV</sequence>
<keyword evidence="1" id="KW-0812">Transmembrane</keyword>
<gene>
    <name evidence="2" type="ORF">SDC9_85207</name>
</gene>
<feature type="transmembrane region" description="Helical" evidence="1">
    <location>
        <begin position="70"/>
        <end position="96"/>
    </location>
</feature>
<dbReference type="EMBL" id="VSSQ01008332">
    <property type="protein sequence ID" value="MPM38578.1"/>
    <property type="molecule type" value="Genomic_DNA"/>
</dbReference>
<accession>A0A644ZE43</accession>
<name>A0A644ZE43_9ZZZZ</name>
<keyword evidence="1" id="KW-1133">Transmembrane helix</keyword>
<reference evidence="2" key="1">
    <citation type="submission" date="2019-08" db="EMBL/GenBank/DDBJ databases">
        <authorList>
            <person name="Kucharzyk K."/>
            <person name="Murdoch R.W."/>
            <person name="Higgins S."/>
            <person name="Loffler F."/>
        </authorList>
    </citation>
    <scope>NUCLEOTIDE SEQUENCE</scope>
</reference>
<evidence type="ECO:0000256" key="1">
    <source>
        <dbReference type="SAM" id="Phobius"/>
    </source>
</evidence>
<comment type="caution">
    <text evidence="2">The sequence shown here is derived from an EMBL/GenBank/DDBJ whole genome shotgun (WGS) entry which is preliminary data.</text>
</comment>
<organism evidence="2">
    <name type="scientific">bioreactor metagenome</name>
    <dbReference type="NCBI Taxonomy" id="1076179"/>
    <lineage>
        <taxon>unclassified sequences</taxon>
        <taxon>metagenomes</taxon>
        <taxon>ecological metagenomes</taxon>
    </lineage>
</organism>
<protein>
    <submittedName>
        <fullName evidence="2">Uncharacterized protein</fullName>
    </submittedName>
</protein>
<dbReference type="AlphaFoldDB" id="A0A644ZE43"/>
<keyword evidence="1" id="KW-0472">Membrane</keyword>
<proteinExistence type="predicted"/>